<organism evidence="1 2">
    <name type="scientific">Streptomyces nojiriensis</name>
    <dbReference type="NCBI Taxonomy" id="66374"/>
    <lineage>
        <taxon>Bacteria</taxon>
        <taxon>Bacillati</taxon>
        <taxon>Actinomycetota</taxon>
        <taxon>Actinomycetes</taxon>
        <taxon>Kitasatosporales</taxon>
        <taxon>Streptomycetaceae</taxon>
        <taxon>Streptomyces</taxon>
    </lineage>
</organism>
<dbReference type="EMBL" id="BNEC01000005">
    <property type="protein sequence ID" value="GHI70920.1"/>
    <property type="molecule type" value="Genomic_DNA"/>
</dbReference>
<comment type="caution">
    <text evidence="1">The sequence shown here is derived from an EMBL/GenBank/DDBJ whole genome shotgun (WGS) entry which is preliminary data.</text>
</comment>
<reference evidence="2" key="1">
    <citation type="submission" date="2023-07" db="EMBL/GenBank/DDBJ databases">
        <title>Whole genome shotgun sequence of Streptomyces nojiriensis NBRC 13794.</title>
        <authorList>
            <person name="Komaki H."/>
            <person name="Tamura T."/>
        </authorList>
    </citation>
    <scope>NUCLEOTIDE SEQUENCE [LARGE SCALE GENOMIC DNA]</scope>
    <source>
        <strain evidence="2">NBRC 13794</strain>
    </source>
</reference>
<evidence type="ECO:0000313" key="1">
    <source>
        <dbReference type="EMBL" id="GHI70920.1"/>
    </source>
</evidence>
<dbReference type="Proteomes" id="UP000613974">
    <property type="component" value="Unassembled WGS sequence"/>
</dbReference>
<proteinExistence type="predicted"/>
<gene>
    <name evidence="1" type="ORF">Snoj_48380</name>
</gene>
<dbReference type="RefSeq" id="WP_189740058.1">
    <property type="nucleotide sequence ID" value="NZ_BMRL01000008.1"/>
</dbReference>
<sequence length="50" mass="4917">MAWGIPAQLLPPLGLVPVPAGVLAQEAAATPARLVAGGHAALPVLGDDRP</sequence>
<name>A0ABQ3ST11_9ACTN</name>
<dbReference type="GeneID" id="95589167"/>
<protein>
    <submittedName>
        <fullName evidence="1">Uncharacterized protein</fullName>
    </submittedName>
</protein>
<keyword evidence="2" id="KW-1185">Reference proteome</keyword>
<evidence type="ECO:0000313" key="2">
    <source>
        <dbReference type="Proteomes" id="UP000613974"/>
    </source>
</evidence>
<accession>A0ABQ3ST11</accession>